<gene>
    <name evidence="16" type="ORF">NDU88_011162</name>
</gene>
<evidence type="ECO:0000256" key="12">
    <source>
        <dbReference type="ARBA" id="ARBA00040705"/>
    </source>
</evidence>
<comment type="caution">
    <text evidence="16">The sequence shown here is derived from an EMBL/GenBank/DDBJ whole genome shotgun (WGS) entry which is preliminary data.</text>
</comment>
<dbReference type="Gene3D" id="2.10.50.30">
    <property type="entry name" value="GPCR, family 3, nine cysteines domain"/>
    <property type="match status" value="1"/>
</dbReference>
<dbReference type="InterPro" id="IPR038550">
    <property type="entry name" value="GPCR_3_9-Cys_sf"/>
</dbReference>
<keyword evidence="4" id="KW-0732">Signal</keyword>
<dbReference type="InterPro" id="IPR001828">
    <property type="entry name" value="ANF_lig-bd_rcpt"/>
</dbReference>
<evidence type="ECO:0000256" key="1">
    <source>
        <dbReference type="ARBA" id="ARBA00004651"/>
    </source>
</evidence>
<evidence type="ECO:0000256" key="4">
    <source>
        <dbReference type="ARBA" id="ARBA00022729"/>
    </source>
</evidence>
<dbReference type="FunFam" id="2.10.50.30:FF:000004">
    <property type="entry name" value="Taste receptor type 1 member 3-like protein"/>
    <property type="match status" value="1"/>
</dbReference>
<comment type="subcellular location">
    <subcellularLocation>
        <location evidence="1">Cell membrane</location>
        <topology evidence="1">Multi-pass membrane protein</topology>
    </subcellularLocation>
</comment>
<dbReference type="GO" id="GO:0050917">
    <property type="term" value="P:sensory perception of umami taste"/>
    <property type="evidence" value="ECO:0007669"/>
    <property type="project" value="TreeGrafter"/>
</dbReference>
<feature type="transmembrane region" description="Helical" evidence="14">
    <location>
        <begin position="453"/>
        <end position="477"/>
    </location>
</feature>
<dbReference type="PANTHER" id="PTHR24061">
    <property type="entry name" value="CALCIUM-SENSING RECEPTOR-RELATED"/>
    <property type="match status" value="1"/>
</dbReference>
<protein>
    <recommendedName>
        <fullName evidence="12">Taste receptor type 1 member 3</fullName>
    </recommendedName>
</protein>
<feature type="compositionally biased region" description="Basic residues" evidence="13">
    <location>
        <begin position="1"/>
        <end position="12"/>
    </location>
</feature>
<dbReference type="InterPro" id="IPR028082">
    <property type="entry name" value="Peripla_BP_I"/>
</dbReference>
<dbReference type="InterPro" id="IPR000068">
    <property type="entry name" value="GPCR_3_Ca_sens_rcpt-rel"/>
</dbReference>
<dbReference type="Pfam" id="PF01094">
    <property type="entry name" value="ANF_receptor"/>
    <property type="match status" value="1"/>
</dbReference>
<evidence type="ECO:0000256" key="11">
    <source>
        <dbReference type="ARBA" id="ARBA00038492"/>
    </source>
</evidence>
<keyword evidence="3 14" id="KW-0812">Transmembrane</keyword>
<evidence type="ECO:0000256" key="2">
    <source>
        <dbReference type="ARBA" id="ARBA00022475"/>
    </source>
</evidence>
<feature type="transmembrane region" description="Helical" evidence="14">
    <location>
        <begin position="650"/>
        <end position="671"/>
    </location>
</feature>
<keyword evidence="7 14" id="KW-0472">Membrane</keyword>
<evidence type="ECO:0000313" key="17">
    <source>
        <dbReference type="Proteomes" id="UP001066276"/>
    </source>
</evidence>
<comment type="similarity">
    <text evidence="11">Belongs to the G-protein coupled receptor 3 family. TAS1R subfamily.</text>
</comment>
<dbReference type="Proteomes" id="UP001066276">
    <property type="component" value="Chromosome 6"/>
</dbReference>
<evidence type="ECO:0000256" key="14">
    <source>
        <dbReference type="SAM" id="Phobius"/>
    </source>
</evidence>
<feature type="region of interest" description="Disordered" evidence="13">
    <location>
        <begin position="1"/>
        <end position="31"/>
    </location>
</feature>
<dbReference type="Gene3D" id="3.40.50.2300">
    <property type="match status" value="2"/>
</dbReference>
<keyword evidence="17" id="KW-1185">Reference proteome</keyword>
<organism evidence="16 17">
    <name type="scientific">Pleurodeles waltl</name>
    <name type="common">Iberian ribbed newt</name>
    <dbReference type="NCBI Taxonomy" id="8319"/>
    <lineage>
        <taxon>Eukaryota</taxon>
        <taxon>Metazoa</taxon>
        <taxon>Chordata</taxon>
        <taxon>Craniata</taxon>
        <taxon>Vertebrata</taxon>
        <taxon>Euteleostomi</taxon>
        <taxon>Amphibia</taxon>
        <taxon>Batrachia</taxon>
        <taxon>Caudata</taxon>
        <taxon>Salamandroidea</taxon>
        <taxon>Salamandridae</taxon>
        <taxon>Pleurodelinae</taxon>
        <taxon>Pleurodeles</taxon>
    </lineage>
</organism>
<dbReference type="InterPro" id="IPR011500">
    <property type="entry name" value="GPCR_3_9-Cys_dom"/>
</dbReference>
<evidence type="ECO:0000256" key="6">
    <source>
        <dbReference type="ARBA" id="ARBA00023040"/>
    </source>
</evidence>
<evidence type="ECO:0000256" key="13">
    <source>
        <dbReference type="SAM" id="MobiDB-lite"/>
    </source>
</evidence>
<evidence type="ECO:0000256" key="3">
    <source>
        <dbReference type="ARBA" id="ARBA00022692"/>
    </source>
</evidence>
<dbReference type="InterPro" id="IPR000337">
    <property type="entry name" value="GPCR_3"/>
</dbReference>
<feature type="transmembrane region" description="Helical" evidence="14">
    <location>
        <begin position="619"/>
        <end position="638"/>
    </location>
</feature>
<evidence type="ECO:0000256" key="10">
    <source>
        <dbReference type="ARBA" id="ARBA00023224"/>
    </source>
</evidence>
<proteinExistence type="inferred from homology"/>
<keyword evidence="10" id="KW-0807">Transducer</keyword>
<reference evidence="16" key="1">
    <citation type="journal article" date="2022" name="bioRxiv">
        <title>Sequencing and chromosome-scale assembly of the giantPleurodeles waltlgenome.</title>
        <authorList>
            <person name="Brown T."/>
            <person name="Elewa A."/>
            <person name="Iarovenko S."/>
            <person name="Subramanian E."/>
            <person name="Araus A.J."/>
            <person name="Petzold A."/>
            <person name="Susuki M."/>
            <person name="Suzuki K.-i.T."/>
            <person name="Hayashi T."/>
            <person name="Toyoda A."/>
            <person name="Oliveira C."/>
            <person name="Osipova E."/>
            <person name="Leigh N.D."/>
            <person name="Simon A."/>
            <person name="Yun M.H."/>
        </authorList>
    </citation>
    <scope>NUCLEOTIDE SEQUENCE</scope>
    <source>
        <strain evidence="16">20211129_DDA</strain>
        <tissue evidence="16">Liver</tissue>
    </source>
</reference>
<dbReference type="PRINTS" id="PR00248">
    <property type="entry name" value="GPCRMGR"/>
</dbReference>
<feature type="transmembrane region" description="Helical" evidence="14">
    <location>
        <begin position="489"/>
        <end position="512"/>
    </location>
</feature>
<keyword evidence="5 14" id="KW-1133">Transmembrane helix</keyword>
<dbReference type="Pfam" id="PF07562">
    <property type="entry name" value="NCD3G"/>
    <property type="match status" value="1"/>
</dbReference>
<keyword evidence="6" id="KW-0297">G-protein coupled receptor</keyword>
<evidence type="ECO:0000313" key="16">
    <source>
        <dbReference type="EMBL" id="KAJ1144868.1"/>
    </source>
</evidence>
<evidence type="ECO:0000256" key="9">
    <source>
        <dbReference type="ARBA" id="ARBA00023180"/>
    </source>
</evidence>
<dbReference type="Pfam" id="PF00003">
    <property type="entry name" value="7tm_3"/>
    <property type="match status" value="1"/>
</dbReference>
<evidence type="ECO:0000256" key="7">
    <source>
        <dbReference type="ARBA" id="ARBA00023136"/>
    </source>
</evidence>
<dbReference type="FunFam" id="3.40.50.2300:FF:000016">
    <property type="entry name" value="Taste 1 receptor member 2"/>
    <property type="match status" value="1"/>
</dbReference>
<feature type="transmembrane region" description="Helical" evidence="14">
    <location>
        <begin position="566"/>
        <end position="584"/>
    </location>
</feature>
<keyword evidence="8" id="KW-0675">Receptor</keyword>
<evidence type="ECO:0000256" key="5">
    <source>
        <dbReference type="ARBA" id="ARBA00022989"/>
    </source>
</evidence>
<feature type="transmembrane region" description="Helical" evidence="14">
    <location>
        <begin position="677"/>
        <end position="697"/>
    </location>
</feature>
<dbReference type="GO" id="GO:0005886">
    <property type="term" value="C:plasma membrane"/>
    <property type="evidence" value="ECO:0007669"/>
    <property type="project" value="UniProtKB-SubCell"/>
</dbReference>
<dbReference type="InterPro" id="IPR017978">
    <property type="entry name" value="GPCR_3_C"/>
</dbReference>
<feature type="domain" description="G-protein coupled receptors family 3 profile" evidence="15">
    <location>
        <begin position="453"/>
        <end position="711"/>
    </location>
</feature>
<accession>A0AAV7R2B4</accession>
<evidence type="ECO:0000259" key="15">
    <source>
        <dbReference type="PROSITE" id="PS50259"/>
    </source>
</evidence>
<sequence>MQRGPQRGRKLLGPREATLHRSSSSASGSPGWALCRQATLISFAASSEKLSDKAIFPSFLRTVPSNKVQTRGIVSLLERLGWNWIAVLGSSDQYGKDGLYHFSLIANEVGICIAYEEYLPTDDSAASVNKSQKIIEKIRKANVNVVVLFSSQDEVQAFFAMAVMANLKLVWVASSSWSLSSTIREMPGIETIGTVIGFAVKSQPIAGLESYVRNVLTLLAVQAKRPSTNRPAGTCDDGAEADYERQAFQNSCMECSTLTPTNTSMIHDPMTQRLTHSIYTAVYSVAHALHNMFRCSSTRCQIDSYPYAWQLLKELKNINFTMRNSTYSFDENGNMNIGYDILTWTTDKNGIPFRTVGEYTSNLTLDANQIQWHTKSQKPVSTCPKQCNEGSIKIAKGSHTCCFDCIMCPRGTYANYTVFSGTCSPCPAGHWSEPGSRVCLPPTYLALTWTNNFVITLMAVKTFLVLIVLFVALLFLARRQTPLLQASGASLSILALAGLAAMCCSVLLFVAHPSDLICQLQQPFFAGALSTCLSSFLVKSLRIVACTSFPQKLGSCTHWLITHGGGLLVLLLSLVQVLFCAMFVRASPLLSNKLAAMDIRSLTISLNCSIDRIIEFSIMFGYNALLVLISFMCSFLSPKPVHQYNLARDITFAMLIFLFAWIVFIPCYASSTGQDKALIQAAIILFSCLGVLIAAFLPKCYILLFKPELNTPEFFATYLLRNLGQKDLGSERHVTQQ</sequence>
<dbReference type="GO" id="GO:0050916">
    <property type="term" value="P:sensory perception of sweet taste"/>
    <property type="evidence" value="ECO:0007669"/>
    <property type="project" value="TreeGrafter"/>
</dbReference>
<dbReference type="GO" id="GO:0004930">
    <property type="term" value="F:G protein-coupled receptor activity"/>
    <property type="evidence" value="ECO:0007669"/>
    <property type="project" value="UniProtKB-KW"/>
</dbReference>
<dbReference type="PANTHER" id="PTHR24061:SF435">
    <property type="entry name" value="TASTE RECEPTOR TYPE 1 MEMBER 3"/>
    <property type="match status" value="1"/>
</dbReference>
<dbReference type="PROSITE" id="PS50259">
    <property type="entry name" value="G_PROTEIN_RECEP_F3_4"/>
    <property type="match status" value="1"/>
</dbReference>
<keyword evidence="2" id="KW-1003">Cell membrane</keyword>
<evidence type="ECO:0000256" key="8">
    <source>
        <dbReference type="ARBA" id="ARBA00023170"/>
    </source>
</evidence>
<dbReference type="AlphaFoldDB" id="A0AAV7R2B4"/>
<dbReference type="SUPFAM" id="SSF53822">
    <property type="entry name" value="Periplasmic binding protein-like I"/>
    <property type="match status" value="1"/>
</dbReference>
<keyword evidence="9" id="KW-0325">Glycoprotein</keyword>
<dbReference type="EMBL" id="JANPWB010000010">
    <property type="protein sequence ID" value="KAJ1144868.1"/>
    <property type="molecule type" value="Genomic_DNA"/>
</dbReference>
<name>A0AAV7R2B4_PLEWA</name>